<reference evidence="1" key="1">
    <citation type="submission" date="2019-11" db="EMBL/GenBank/DDBJ databases">
        <title>Nori genome reveals adaptations in red seaweeds to the harsh intertidal environment.</title>
        <authorList>
            <person name="Wang D."/>
            <person name="Mao Y."/>
        </authorList>
    </citation>
    <scope>NUCLEOTIDE SEQUENCE</scope>
    <source>
        <tissue evidence="1">Gametophyte</tissue>
    </source>
</reference>
<accession>A0ACC3BUX3</accession>
<gene>
    <name evidence="1" type="ORF">I4F81_004263</name>
</gene>
<name>A0ACC3BUX3_PYRYE</name>
<sequence>MKSPTVQAGVGHSDAGRGAAVPAGTAPDRRVAAAGCLDDGNGCEHLVSHGDLTGLPPSLTPGWPNPDDLLVATASAVGSSALGSAVDCCADRLAEGNSGAQLSAPNLPPCGGSRRVSYSAEVSGGSATVGSPSRDVMDEAEEFLIDDPDSSCTPATTAPVGTFGGALTVGGSGAFDSYPAPGDNMVFTTDSPMLSGPLSQLLVVPSGSGPGGSVGMLKSPTVRTSALLRRAVATPGTPQLSQHRGASPSLPTVGMTPALATMLESSALNGAGRIPAVASMRRIPALVAAENRPVLSSLDGGCQRASLATLSGDLQAHTIASAMTAALARGVAEPGGQGRSRLPRLAPAAEAPRKRPRLGAPTIQVCENSATIGAAAGRAGQGAPPTLQACENGSTIGAAAGRAGQGAPRSAMVASVSVATASSSPPTVVAARPPADMTPLLPAVPTTVPTEAATSTEVVSSACLPPSTGPASSVASGSDGDGRNGAATDATHDPSVSWEPVAGRPVQSASLASRLVTTAADQAMHVIGSSAGVSASVAAAAAAAGTARAAFLSPAVSVSPFTSALDGSSQLIVTLSRSLSWNQQCSEWNWCESWRFPDVTARLITVGAGSLSVDGAPPDCPLIAYLTVALEGASEDESPESVGLVSSDGLTTDVERLVLDQKGVAHFSCLRLAIDSAAVDGRRCRLVVRVERAGVLPSGGVVLAAGGDGGVSGEAADVERDPPASAVVASAMSVPFRVFGRRQITEEPSSRAKVDRGGGGCSTRRVRRASVLGSRADGGGGVGSVVDRAGSVHTQASVPCGGSLLQPALTSATSDQSLFSRGGDDAGPGDAFPVGGGGVPHASLMAIAASGAAASAAGSALATRTVTPPPSWVAPAPAVPKPVAATAGAAGPVITGTLPPLVVGSTFPIMLPQPVATAAVDGLAATAEALPAVAAAHLPTSFLLDSAPAVQPTSIPSPAASGATAAVAVPVLGWVPPAAGPRGGDAMPAAGAAVAIATAGHALPALARARQFLRDSLRLAAADRAAAAAAVAPPPVLDMAAAAAEAFTSELTLLHDRTRALLAALQSATCATVSGGGWKRSADRGAVTASPRSAGSGSTDGAWPAQMPDSVRLCFSNLKNELALYATLSSLLFKELASRLPRVCESYELDLSAHVALVQVAEGGNSSSGDSAGRGGGAPSSTSAAVGSGVCADDRAAGASADPAATYRVGDHGSDSGGYDAAASFLASHRLATVVGSHLDKVAVHLLPLFKAHFSPIELALLGRRLSAARSRGAMLLATN</sequence>
<protein>
    <submittedName>
        <fullName evidence="1">Uncharacterized protein</fullName>
    </submittedName>
</protein>
<keyword evidence="2" id="KW-1185">Reference proteome</keyword>
<dbReference type="Proteomes" id="UP000798662">
    <property type="component" value="Chromosome 1"/>
</dbReference>
<dbReference type="EMBL" id="CM020618">
    <property type="protein sequence ID" value="KAK1861682.1"/>
    <property type="molecule type" value="Genomic_DNA"/>
</dbReference>
<proteinExistence type="predicted"/>
<organism evidence="1 2">
    <name type="scientific">Pyropia yezoensis</name>
    <name type="common">Susabi-nori</name>
    <name type="synonym">Porphyra yezoensis</name>
    <dbReference type="NCBI Taxonomy" id="2788"/>
    <lineage>
        <taxon>Eukaryota</taxon>
        <taxon>Rhodophyta</taxon>
        <taxon>Bangiophyceae</taxon>
        <taxon>Bangiales</taxon>
        <taxon>Bangiaceae</taxon>
        <taxon>Pyropia</taxon>
    </lineage>
</organism>
<comment type="caution">
    <text evidence="1">The sequence shown here is derived from an EMBL/GenBank/DDBJ whole genome shotgun (WGS) entry which is preliminary data.</text>
</comment>
<evidence type="ECO:0000313" key="2">
    <source>
        <dbReference type="Proteomes" id="UP000798662"/>
    </source>
</evidence>
<evidence type="ECO:0000313" key="1">
    <source>
        <dbReference type="EMBL" id="KAK1861682.1"/>
    </source>
</evidence>